<reference evidence="1 2" key="1">
    <citation type="journal article" date="2009" name="Appl. Environ. Microbiol.">
        <title>Novel features of the polysaccharide-digesting gliding bacterium Flavobacterium johnsoniae as revealed by genome sequence analysis.</title>
        <authorList>
            <person name="McBride M.J."/>
            <person name="Xie G."/>
            <person name="Martens E.C."/>
            <person name="Lapidus A."/>
            <person name="Henrissat B."/>
            <person name="Rhodes R.G."/>
            <person name="Goltsman E."/>
            <person name="Wang W."/>
            <person name="Xu J."/>
            <person name="Hunnicutt D.W."/>
            <person name="Staroscik A.M."/>
            <person name="Hoover T.R."/>
            <person name="Cheng Y.Q."/>
            <person name="Stein J.L."/>
        </authorList>
    </citation>
    <scope>NUCLEOTIDE SEQUENCE [LARGE SCALE GENOMIC DNA]</scope>
    <source>
        <strain evidence="2">ATCC 17061 / DSM 2064 / JCM 8514 / BCRC 14874 / CCUG 350202 / NBRC 14942 / NCIMB 11054 / UW101</strain>
    </source>
</reference>
<name>A5FI35_FLAJ1</name>
<evidence type="ECO:0000313" key="2">
    <source>
        <dbReference type="Proteomes" id="UP000006694"/>
    </source>
</evidence>
<dbReference type="eggNOG" id="COG2308">
    <property type="taxonomic scope" value="Bacteria"/>
</dbReference>
<dbReference type="AlphaFoldDB" id="A5FI35"/>
<proteinExistence type="predicted"/>
<dbReference type="OrthoDB" id="1299052at2"/>
<dbReference type="HOGENOM" id="CLU_599833_0_0_10"/>
<dbReference type="SUPFAM" id="SSF56059">
    <property type="entry name" value="Glutathione synthetase ATP-binding domain-like"/>
    <property type="match status" value="1"/>
</dbReference>
<dbReference type="STRING" id="376686.Fjoh_2104"/>
<accession>A5FI35</accession>
<keyword evidence="2" id="KW-1185">Reference proteome</keyword>
<gene>
    <name evidence="1" type="ordered locus">Fjoh_2104</name>
</gene>
<dbReference type="GeneID" id="31765006"/>
<dbReference type="Gene3D" id="3.30.1490.270">
    <property type="match status" value="1"/>
</dbReference>
<dbReference type="EMBL" id="CP000685">
    <property type="protein sequence ID" value="ABQ05134.1"/>
    <property type="molecule type" value="Genomic_DNA"/>
</dbReference>
<dbReference type="KEGG" id="fjo:Fjoh_2104"/>
<dbReference type="RefSeq" id="WP_012024174.1">
    <property type="nucleotide sequence ID" value="NC_009441.1"/>
</dbReference>
<evidence type="ECO:0000313" key="1">
    <source>
        <dbReference type="EMBL" id="ABQ05134.1"/>
    </source>
</evidence>
<protein>
    <submittedName>
        <fullName evidence="1">Uncharacterized protein</fullName>
    </submittedName>
</protein>
<sequence length="455" mass="52677">MLENIIEEYTILSDKFSKFRYNDQFPSRIDTNDESVPEVFKNYEYPVTSWPILINKEMTEQLNELSHRLPKLLNKIPSLYFNNDIKKIAEFYFDGNEILAEFGMMCHEKNIEVGCRLDLTYTEDGFKVLEANMGSSLGGWQIHSLESVIRRNHPELSDEDKSDNYKTRNTLKIYMEYLIEQIRKQVGRDKKKLNLFIDMRDIETVDREKNLSFFDNFYRQELKNQGLEGQAYSANINSLELIDGDLYFEDTVIHGVIILALDVEITPAIFRAFIMDKIYFPDHVGLRMLGDKRNLAILRELAQSGKFSARDNELMLSHIPWTSPVENKTTIFKGVEYNLSQLLKKNKSRFVIKAARGYQGKDVFIGKFTNTDEWEEVLEKALENGAFIAQEFSDSVDFAAPNRHNEWTPHKLIWGAFGFGDFYGGVWVRMSEVKTDVGVINSATGAVEAIVFEIL</sequence>
<dbReference type="Proteomes" id="UP000006694">
    <property type="component" value="Chromosome"/>
</dbReference>
<organism evidence="1 2">
    <name type="scientific">Flavobacterium johnsoniae (strain ATCC 17061 / DSM 2064 / JCM 8514 / BCRC 14874 / CCUG 350202 / NBRC 14942 / NCIMB 11054 / UW101)</name>
    <name type="common">Cytophaga johnsonae</name>
    <dbReference type="NCBI Taxonomy" id="376686"/>
    <lineage>
        <taxon>Bacteria</taxon>
        <taxon>Pseudomonadati</taxon>
        <taxon>Bacteroidota</taxon>
        <taxon>Flavobacteriia</taxon>
        <taxon>Flavobacteriales</taxon>
        <taxon>Flavobacteriaceae</taxon>
        <taxon>Flavobacterium</taxon>
    </lineage>
</organism>